<protein>
    <submittedName>
        <fullName evidence="1">Uncharacterized protein</fullName>
    </submittedName>
</protein>
<comment type="caution">
    <text evidence="1">The sequence shown here is derived from an EMBL/GenBank/DDBJ whole genome shotgun (WGS) entry which is preliminary data.</text>
</comment>
<proteinExistence type="predicted"/>
<evidence type="ECO:0000313" key="2">
    <source>
        <dbReference type="Proteomes" id="UP000713222"/>
    </source>
</evidence>
<dbReference type="AlphaFoldDB" id="A0A964XQK6"/>
<evidence type="ECO:0000313" key="1">
    <source>
        <dbReference type="EMBL" id="NBN88308.1"/>
    </source>
</evidence>
<accession>A0A964XQK6</accession>
<sequence length="133" mass="14452">MVAVLEVQAPCADLWLSDQHAGLAVDELQEAILFLLIAVGPGDLYGIRDQLFQQVAFFVQVAPHQRRLTGAIDHGGHLLTAVLHGALALDPLLPEVGGRDGEQHALRWRGHVDQVIAFAQLRQDEAAILEAKV</sequence>
<organism evidence="1 2">
    <name type="scientific">Candidatus Fonsibacter lacus</name>
    <dbReference type="NCBI Taxonomy" id="2576439"/>
    <lineage>
        <taxon>Bacteria</taxon>
        <taxon>Pseudomonadati</taxon>
        <taxon>Pseudomonadota</taxon>
        <taxon>Alphaproteobacteria</taxon>
        <taxon>Candidatus Pelagibacterales</taxon>
        <taxon>Candidatus Pelagibacterales incertae sedis</taxon>
        <taxon>Candidatus Fonsibacter</taxon>
    </lineage>
</organism>
<name>A0A964XQK6_9PROT</name>
<reference evidence="1" key="1">
    <citation type="submission" date="2018-10" db="EMBL/GenBank/DDBJ databases">
        <title>Iterative Subtractive Binning of Freshwater Chronoseries Metagenomes Recovers Nearly Complete Genomes from over Four Hundred Novel Species.</title>
        <authorList>
            <person name="Rodriguez-R L.M."/>
            <person name="Tsementzi D."/>
            <person name="Luo C."/>
            <person name="Konstantinidis K.T."/>
        </authorList>
    </citation>
    <scope>NUCLEOTIDE SEQUENCE</scope>
    <source>
        <strain evidence="1">WB7_6_001</strain>
    </source>
</reference>
<gene>
    <name evidence="1" type="ORF">EBV32_04380</name>
</gene>
<dbReference type="Proteomes" id="UP000713222">
    <property type="component" value="Unassembled WGS sequence"/>
</dbReference>
<dbReference type="EMBL" id="RGET01000086">
    <property type="protein sequence ID" value="NBN88308.1"/>
    <property type="molecule type" value="Genomic_DNA"/>
</dbReference>